<gene>
    <name evidence="1" type="ORF">SHEWBE_1028</name>
</gene>
<evidence type="ECO:0000313" key="1">
    <source>
        <dbReference type="EMBL" id="SQH74997.1"/>
    </source>
</evidence>
<organism evidence="1 2">
    <name type="scientific">Shewanella benthica</name>
    <dbReference type="NCBI Taxonomy" id="43661"/>
    <lineage>
        <taxon>Bacteria</taxon>
        <taxon>Pseudomonadati</taxon>
        <taxon>Pseudomonadota</taxon>
        <taxon>Gammaproteobacteria</taxon>
        <taxon>Alteromonadales</taxon>
        <taxon>Shewanellaceae</taxon>
        <taxon>Shewanella</taxon>
    </lineage>
</organism>
<sequence length="152" mass="17022">MDQIVIKYHNDSQHLTSFVSFWFSFMSKHTSLLFTLLLAIISLGSMERANADSSVAQDPLMKSAQAIMRICYEDKNNFPFITKESISDSKTLGLHGSLTDLIIASAHTSNLSIQLVRPPWKRCIQHLAQASHYPLSACINLLYLAVLSCLYA</sequence>
<dbReference type="AlphaFoldDB" id="A0A330M5G1"/>
<evidence type="ECO:0000313" key="2">
    <source>
        <dbReference type="Proteomes" id="UP000250123"/>
    </source>
</evidence>
<protein>
    <submittedName>
        <fullName evidence="1">ABC-type amino acid transport/signal transduction system, periplasmic component/domain</fullName>
    </submittedName>
</protein>
<dbReference type="EMBL" id="LS483452">
    <property type="protein sequence ID" value="SQH74997.1"/>
    <property type="molecule type" value="Genomic_DNA"/>
</dbReference>
<dbReference type="Proteomes" id="UP000250123">
    <property type="component" value="Chromosome SHEWBE"/>
</dbReference>
<accession>A0A330M5G1</accession>
<reference evidence="2" key="1">
    <citation type="submission" date="2018-06" db="EMBL/GenBank/DDBJ databases">
        <authorList>
            <person name="Cea G.-C."/>
            <person name="William W."/>
        </authorList>
    </citation>
    <scope>NUCLEOTIDE SEQUENCE [LARGE SCALE GENOMIC DNA]</scope>
    <source>
        <strain evidence="2">DB21MT-2</strain>
    </source>
</reference>
<dbReference type="KEGG" id="sbk:SHEWBE_1028"/>
<name>A0A330M5G1_9GAMM</name>
<proteinExistence type="predicted"/>